<feature type="region of interest" description="Disordered" evidence="5">
    <location>
        <begin position="564"/>
        <end position="609"/>
    </location>
</feature>
<dbReference type="InterPro" id="IPR005120">
    <property type="entry name" value="UPF3_dom"/>
</dbReference>
<keyword evidence="3" id="KW-0866">Nonsense-mediated mRNA decay</keyword>
<evidence type="ECO:0000256" key="4">
    <source>
        <dbReference type="ARBA" id="ARBA00023242"/>
    </source>
</evidence>
<feature type="compositionally biased region" description="Basic and acidic residues" evidence="5">
    <location>
        <begin position="590"/>
        <end position="609"/>
    </location>
</feature>
<comment type="similarity">
    <text evidence="2">Belongs to the RENT3 family.</text>
</comment>
<dbReference type="AlphaFoldDB" id="A0A8J2HMU0"/>
<evidence type="ECO:0000259" key="6">
    <source>
        <dbReference type="Pfam" id="PF03467"/>
    </source>
</evidence>
<evidence type="ECO:0000256" key="1">
    <source>
        <dbReference type="ARBA" id="ARBA00004123"/>
    </source>
</evidence>
<evidence type="ECO:0000256" key="5">
    <source>
        <dbReference type="SAM" id="MobiDB-lite"/>
    </source>
</evidence>
<dbReference type="OrthoDB" id="18087at2759"/>
<dbReference type="GO" id="GO:0005730">
    <property type="term" value="C:nucleolus"/>
    <property type="evidence" value="ECO:0007669"/>
    <property type="project" value="TreeGrafter"/>
</dbReference>
<keyword evidence="8" id="KW-1185">Reference proteome</keyword>
<evidence type="ECO:0000256" key="2">
    <source>
        <dbReference type="ARBA" id="ARBA00005991"/>
    </source>
</evidence>
<feature type="region of interest" description="Disordered" evidence="5">
    <location>
        <begin position="195"/>
        <end position="361"/>
    </location>
</feature>
<evidence type="ECO:0000256" key="3">
    <source>
        <dbReference type="ARBA" id="ARBA00023161"/>
    </source>
</evidence>
<proteinExistence type="inferred from homology"/>
<dbReference type="Pfam" id="PF03467">
    <property type="entry name" value="Smg4_UPF3"/>
    <property type="match status" value="1"/>
</dbReference>
<feature type="domain" description="UPF3" evidence="6">
    <location>
        <begin position="48"/>
        <end position="208"/>
    </location>
</feature>
<dbReference type="GO" id="GO:0003729">
    <property type="term" value="F:mRNA binding"/>
    <property type="evidence" value="ECO:0007669"/>
    <property type="project" value="TreeGrafter"/>
</dbReference>
<dbReference type="GO" id="GO:0005737">
    <property type="term" value="C:cytoplasm"/>
    <property type="evidence" value="ECO:0007669"/>
    <property type="project" value="TreeGrafter"/>
</dbReference>
<dbReference type="InterPro" id="IPR035979">
    <property type="entry name" value="RBD_domain_sf"/>
</dbReference>
<gene>
    <name evidence="7" type="ORF">HICCMSTLAB_LOCUS10538</name>
</gene>
<feature type="compositionally biased region" description="Polar residues" evidence="5">
    <location>
        <begin position="568"/>
        <end position="585"/>
    </location>
</feature>
<dbReference type="InterPro" id="IPR012677">
    <property type="entry name" value="Nucleotide-bd_a/b_plait_sf"/>
</dbReference>
<dbReference type="FunFam" id="3.30.70.330:FF:000717">
    <property type="entry name" value="regulator of nonsense transcripts 3B"/>
    <property type="match status" value="1"/>
</dbReference>
<dbReference type="EMBL" id="CAJNRD030001123">
    <property type="protein sequence ID" value="CAG5101636.1"/>
    <property type="molecule type" value="Genomic_DNA"/>
</dbReference>
<name>A0A8J2HMU0_COTCN</name>
<feature type="compositionally biased region" description="Polar residues" evidence="5">
    <location>
        <begin position="532"/>
        <end position="542"/>
    </location>
</feature>
<feature type="region of interest" description="Disordered" evidence="5">
    <location>
        <begin position="1"/>
        <end position="43"/>
    </location>
</feature>
<reference evidence="7" key="1">
    <citation type="submission" date="2021-04" db="EMBL/GenBank/DDBJ databases">
        <authorList>
            <person name="Chebbi M.A.C M."/>
        </authorList>
    </citation>
    <scope>NUCLEOTIDE SEQUENCE</scope>
</reference>
<comment type="caution">
    <text evidence="7">The sequence shown here is derived from an EMBL/GenBank/DDBJ whole genome shotgun (WGS) entry which is preliminary data.</text>
</comment>
<feature type="compositionally biased region" description="Basic and acidic residues" evidence="5">
    <location>
        <begin position="25"/>
        <end position="43"/>
    </location>
</feature>
<dbReference type="InterPro" id="IPR039722">
    <property type="entry name" value="Upf3"/>
</dbReference>
<feature type="compositionally biased region" description="Basic and acidic residues" evidence="5">
    <location>
        <begin position="494"/>
        <end position="508"/>
    </location>
</feature>
<accession>A0A8J2HMU0</accession>
<dbReference type="SUPFAM" id="SSF54928">
    <property type="entry name" value="RNA-binding domain, RBD"/>
    <property type="match status" value="1"/>
</dbReference>
<keyword evidence="4" id="KW-0539">Nucleus</keyword>
<feature type="compositionally biased region" description="Gly residues" evidence="5">
    <location>
        <begin position="426"/>
        <end position="435"/>
    </location>
</feature>
<comment type="subcellular location">
    <subcellularLocation>
        <location evidence="1">Nucleus</location>
    </subcellularLocation>
</comment>
<dbReference type="GO" id="GO:0000184">
    <property type="term" value="P:nuclear-transcribed mRNA catabolic process, nonsense-mediated decay"/>
    <property type="evidence" value="ECO:0007669"/>
    <property type="project" value="UniProtKB-KW"/>
</dbReference>
<feature type="compositionally biased region" description="Basic and acidic residues" evidence="5">
    <location>
        <begin position="203"/>
        <end position="356"/>
    </location>
</feature>
<dbReference type="Proteomes" id="UP000786811">
    <property type="component" value="Unassembled WGS sequence"/>
</dbReference>
<feature type="compositionally biased region" description="Low complexity" evidence="5">
    <location>
        <begin position="10"/>
        <end position="20"/>
    </location>
</feature>
<sequence>MTEEIKQLDSSNTTKTTTSNFLPAENHHQDVEVTKNKPDNKKEKCKPMTKVVIRRLPPLMNQAQFIEQISPLPDNDYLHFVKADTSLGQNSFSRAYINFIDQQDIFVFREKFDNYVFVDAKGVEYPAVVEFAPFQRLPKKRVGRKKDPKCGTIETDTYYINFLESLKNQEADAAVPQPKTEYSYQPFDNTQKKVTTTPLLEYLKQRKAEKQRVKDEKREERRRQKISPKEVKNRKREDMKRDKVLASRDRDPKPLGKSYRDREDKKHDRDNKPANKKYEDKKPYRRDDYAKEDRREAKSSREESGFYQKDKSVEEKKGKSYEKMRQEKRRAAEAKKDEDLPKEKPRDNPEKSETKNDQVVLPIKIVCNDESKDCEALLSNELPDDSQDDKEASAKLEETFKIESVKKSFSKAYKMKVVKRRSSLESGGGGGGGDGAFLRRHKSLDGGEEDNLQKNDSDYKGKSKKDPRLERRIRNKDRPAMEIYRPGMGKFSKQRLEREKSNHDDRASLSESPTPGKGSKKSGEISVRSVHGKNNNSLQYPSKSFESFGLYSVVFNLTENKKYRSMKKSPSGSINPNSTPTNSEATGGVKRREPIYKPSQEEEAAKKESAPKKFFKYRVFEVSPDRRPVPKPRK</sequence>
<dbReference type="PANTHER" id="PTHR13112">
    <property type="entry name" value="UPF3 REGULATOR OF NONSENSE TRANSCRIPTS-LIKE PROTEIN"/>
    <property type="match status" value="1"/>
</dbReference>
<feature type="region of interest" description="Disordered" evidence="5">
    <location>
        <begin position="419"/>
        <end position="542"/>
    </location>
</feature>
<protein>
    <submittedName>
        <fullName evidence="7">Similar to UPF3A: Regulator of nonsense transcripts 3A (Homo sapiens)</fullName>
    </submittedName>
</protein>
<organism evidence="7 8">
    <name type="scientific">Cotesia congregata</name>
    <name type="common">Parasitoid wasp</name>
    <name type="synonym">Apanteles congregatus</name>
    <dbReference type="NCBI Taxonomy" id="51543"/>
    <lineage>
        <taxon>Eukaryota</taxon>
        <taxon>Metazoa</taxon>
        <taxon>Ecdysozoa</taxon>
        <taxon>Arthropoda</taxon>
        <taxon>Hexapoda</taxon>
        <taxon>Insecta</taxon>
        <taxon>Pterygota</taxon>
        <taxon>Neoptera</taxon>
        <taxon>Endopterygota</taxon>
        <taxon>Hymenoptera</taxon>
        <taxon>Apocrita</taxon>
        <taxon>Ichneumonoidea</taxon>
        <taxon>Braconidae</taxon>
        <taxon>Microgastrinae</taxon>
        <taxon>Cotesia</taxon>
    </lineage>
</organism>
<dbReference type="GO" id="GO:0045727">
    <property type="term" value="P:positive regulation of translation"/>
    <property type="evidence" value="ECO:0007669"/>
    <property type="project" value="TreeGrafter"/>
</dbReference>
<evidence type="ECO:0000313" key="7">
    <source>
        <dbReference type="EMBL" id="CAG5101636.1"/>
    </source>
</evidence>
<feature type="region of interest" description="Disordered" evidence="5">
    <location>
        <begin position="378"/>
        <end position="397"/>
    </location>
</feature>
<evidence type="ECO:0000313" key="8">
    <source>
        <dbReference type="Proteomes" id="UP000786811"/>
    </source>
</evidence>
<feature type="compositionally biased region" description="Basic and acidic residues" evidence="5">
    <location>
        <begin position="451"/>
        <end position="480"/>
    </location>
</feature>
<dbReference type="PANTHER" id="PTHR13112:SF0">
    <property type="entry name" value="FI21285P1"/>
    <property type="match status" value="1"/>
</dbReference>
<dbReference type="Gene3D" id="3.30.70.330">
    <property type="match status" value="1"/>
</dbReference>